<feature type="chain" id="PRO_5037049220" evidence="7">
    <location>
        <begin position="28"/>
        <end position="161"/>
    </location>
</feature>
<evidence type="ECO:0000256" key="5">
    <source>
        <dbReference type="ARBA" id="ARBA00023316"/>
    </source>
</evidence>
<evidence type="ECO:0000313" key="10">
    <source>
        <dbReference type="Proteomes" id="UP000675781"/>
    </source>
</evidence>
<dbReference type="RefSeq" id="WP_212526323.1">
    <property type="nucleotide sequence ID" value="NZ_JAGSOG010000002.1"/>
</dbReference>
<evidence type="ECO:0000256" key="6">
    <source>
        <dbReference type="PROSITE-ProRule" id="PRU01373"/>
    </source>
</evidence>
<sequence length="161" mass="17676">MRTKSWVSLLVASVVTTCGIGAVPAQAAVAHAASARARCPESRAREVCVDLSHQRLWVRQDGRTIFGPVPIRSGRAGHATPDGWFSIQWRDYAHWSASYDSPMPFSQFFYGGDAIHGVYDDVHEGSGSYGCVNVPFDDARRLWGLLRVGDPVYVSGRRHGT</sequence>
<dbReference type="PANTHER" id="PTHR30582:SF33">
    <property type="entry name" value="EXPORTED PROTEIN"/>
    <property type="match status" value="1"/>
</dbReference>
<dbReference type="GO" id="GO:0071555">
    <property type="term" value="P:cell wall organization"/>
    <property type="evidence" value="ECO:0007669"/>
    <property type="project" value="UniProtKB-UniRule"/>
</dbReference>
<dbReference type="InterPro" id="IPR038063">
    <property type="entry name" value="Transpep_catalytic_dom"/>
</dbReference>
<keyword evidence="4 6" id="KW-0573">Peptidoglycan synthesis</keyword>
<feature type="active site" description="Proton donor/acceptor" evidence="6">
    <location>
        <position position="116"/>
    </location>
</feature>
<proteinExistence type="predicted"/>
<dbReference type="EMBL" id="JAGSOG010000002">
    <property type="protein sequence ID" value="MBR7831792.1"/>
    <property type="molecule type" value="Genomic_DNA"/>
</dbReference>
<dbReference type="GO" id="GO:0008360">
    <property type="term" value="P:regulation of cell shape"/>
    <property type="evidence" value="ECO:0007669"/>
    <property type="project" value="UniProtKB-UniRule"/>
</dbReference>
<dbReference type="GO" id="GO:0016740">
    <property type="term" value="F:transferase activity"/>
    <property type="evidence" value="ECO:0007669"/>
    <property type="project" value="UniProtKB-KW"/>
</dbReference>
<evidence type="ECO:0000256" key="2">
    <source>
        <dbReference type="ARBA" id="ARBA00022679"/>
    </source>
</evidence>
<keyword evidence="5 6" id="KW-0961">Cell wall biogenesis/degradation</keyword>
<organism evidence="9 10">
    <name type="scientific">Actinospica durhamensis</name>
    <dbReference type="NCBI Taxonomy" id="1508375"/>
    <lineage>
        <taxon>Bacteria</taxon>
        <taxon>Bacillati</taxon>
        <taxon>Actinomycetota</taxon>
        <taxon>Actinomycetes</taxon>
        <taxon>Catenulisporales</taxon>
        <taxon>Actinospicaceae</taxon>
        <taxon>Actinospica</taxon>
    </lineage>
</organism>
<dbReference type="CDD" id="cd16913">
    <property type="entry name" value="YkuD_like"/>
    <property type="match status" value="1"/>
</dbReference>
<dbReference type="GO" id="GO:0071972">
    <property type="term" value="F:peptidoglycan L,D-transpeptidase activity"/>
    <property type="evidence" value="ECO:0007669"/>
    <property type="project" value="TreeGrafter"/>
</dbReference>
<protein>
    <submittedName>
        <fullName evidence="9">L,D-transpeptidase</fullName>
    </submittedName>
</protein>
<dbReference type="Proteomes" id="UP000675781">
    <property type="component" value="Unassembled WGS sequence"/>
</dbReference>
<keyword evidence="10" id="KW-1185">Reference proteome</keyword>
<gene>
    <name evidence="9" type="ORF">KDL01_00885</name>
</gene>
<name>A0A941INA1_9ACTN</name>
<evidence type="ECO:0000256" key="1">
    <source>
        <dbReference type="ARBA" id="ARBA00004752"/>
    </source>
</evidence>
<dbReference type="PANTHER" id="PTHR30582">
    <property type="entry name" value="L,D-TRANSPEPTIDASE"/>
    <property type="match status" value="1"/>
</dbReference>
<dbReference type="InterPro" id="IPR050979">
    <property type="entry name" value="LD-transpeptidase"/>
</dbReference>
<feature type="active site" description="Nucleophile" evidence="6">
    <location>
        <position position="131"/>
    </location>
</feature>
<evidence type="ECO:0000256" key="4">
    <source>
        <dbReference type="ARBA" id="ARBA00022984"/>
    </source>
</evidence>
<comment type="caution">
    <text evidence="9">The sequence shown here is derived from an EMBL/GenBank/DDBJ whole genome shotgun (WGS) entry which is preliminary data.</text>
</comment>
<dbReference type="AlphaFoldDB" id="A0A941INA1"/>
<accession>A0A941INA1</accession>
<dbReference type="SUPFAM" id="SSF141523">
    <property type="entry name" value="L,D-transpeptidase catalytic domain-like"/>
    <property type="match status" value="1"/>
</dbReference>
<dbReference type="Gene3D" id="2.40.440.10">
    <property type="entry name" value="L,D-transpeptidase catalytic domain-like"/>
    <property type="match status" value="1"/>
</dbReference>
<dbReference type="InterPro" id="IPR005490">
    <property type="entry name" value="LD_TPept_cat_dom"/>
</dbReference>
<evidence type="ECO:0000313" key="9">
    <source>
        <dbReference type="EMBL" id="MBR7831792.1"/>
    </source>
</evidence>
<keyword evidence="7" id="KW-0732">Signal</keyword>
<dbReference type="Pfam" id="PF03734">
    <property type="entry name" value="YkuD"/>
    <property type="match status" value="1"/>
</dbReference>
<keyword evidence="3 6" id="KW-0133">Cell shape</keyword>
<comment type="pathway">
    <text evidence="1 6">Cell wall biogenesis; peptidoglycan biosynthesis.</text>
</comment>
<evidence type="ECO:0000256" key="3">
    <source>
        <dbReference type="ARBA" id="ARBA00022960"/>
    </source>
</evidence>
<reference evidence="9" key="1">
    <citation type="submission" date="2021-04" db="EMBL/GenBank/DDBJ databases">
        <title>Genome based classification of Actinospica acidithermotolerans sp. nov., an actinobacterium isolated from an Indonesian hot spring.</title>
        <authorList>
            <person name="Kusuma A.B."/>
            <person name="Putra K.E."/>
            <person name="Nafisah S."/>
            <person name="Loh J."/>
            <person name="Nouioui I."/>
            <person name="Goodfellow M."/>
        </authorList>
    </citation>
    <scope>NUCLEOTIDE SEQUENCE</scope>
    <source>
        <strain evidence="9">CSCA 57</strain>
    </source>
</reference>
<evidence type="ECO:0000259" key="8">
    <source>
        <dbReference type="PROSITE" id="PS52029"/>
    </source>
</evidence>
<evidence type="ECO:0000256" key="7">
    <source>
        <dbReference type="SAM" id="SignalP"/>
    </source>
</evidence>
<dbReference type="PROSITE" id="PS52029">
    <property type="entry name" value="LD_TPASE"/>
    <property type="match status" value="1"/>
</dbReference>
<feature type="domain" description="L,D-TPase catalytic" evidence="8">
    <location>
        <begin position="45"/>
        <end position="155"/>
    </location>
</feature>
<dbReference type="GO" id="GO:0005576">
    <property type="term" value="C:extracellular region"/>
    <property type="evidence" value="ECO:0007669"/>
    <property type="project" value="TreeGrafter"/>
</dbReference>
<keyword evidence="2" id="KW-0808">Transferase</keyword>
<feature type="signal peptide" evidence="7">
    <location>
        <begin position="1"/>
        <end position="27"/>
    </location>
</feature>
<dbReference type="GO" id="GO:0018104">
    <property type="term" value="P:peptidoglycan-protein cross-linking"/>
    <property type="evidence" value="ECO:0007669"/>
    <property type="project" value="TreeGrafter"/>
</dbReference>